<dbReference type="PANTHER" id="PTHR13360:SF1">
    <property type="entry name" value="ACTIVATING SIGNAL COINTEGRATOR 1 COMPLEX SUBUNIT 1"/>
    <property type="match status" value="1"/>
</dbReference>
<dbReference type="PANTHER" id="PTHR13360">
    <property type="entry name" value="ACTIVATING SIGNAL COINTEGRATOR 1 COMPLEX SUBUNIT 1"/>
    <property type="match status" value="1"/>
</dbReference>
<dbReference type="OrthoDB" id="277832at2759"/>
<dbReference type="GO" id="GO:0005634">
    <property type="term" value="C:nucleus"/>
    <property type="evidence" value="ECO:0007669"/>
    <property type="project" value="TreeGrafter"/>
</dbReference>
<accession>A0A6A6E213</accession>
<protein>
    <recommendedName>
        <fullName evidence="2">A-kinase anchor protein 7-like phosphoesterase domain-containing protein</fullName>
    </recommendedName>
</protein>
<evidence type="ECO:0000259" key="2">
    <source>
        <dbReference type="Pfam" id="PF10469"/>
    </source>
</evidence>
<feature type="region of interest" description="Disordered" evidence="1">
    <location>
        <begin position="250"/>
        <end position="327"/>
    </location>
</feature>
<name>A0A6A6E213_9PEZI</name>
<dbReference type="InterPro" id="IPR009210">
    <property type="entry name" value="ASCC1"/>
</dbReference>
<dbReference type="Proteomes" id="UP000800200">
    <property type="component" value="Unassembled WGS sequence"/>
</dbReference>
<feature type="domain" description="A-kinase anchor protein 7-like phosphoesterase" evidence="2">
    <location>
        <begin position="60"/>
        <end position="252"/>
    </location>
</feature>
<feature type="region of interest" description="Disordered" evidence="1">
    <location>
        <begin position="1"/>
        <end position="57"/>
    </location>
</feature>
<evidence type="ECO:0000313" key="4">
    <source>
        <dbReference type="Proteomes" id="UP000800200"/>
    </source>
</evidence>
<dbReference type="InterPro" id="IPR019510">
    <property type="entry name" value="AKAP7-like_phosphoesterase"/>
</dbReference>
<dbReference type="GO" id="GO:0006355">
    <property type="term" value="P:regulation of DNA-templated transcription"/>
    <property type="evidence" value="ECO:0007669"/>
    <property type="project" value="TreeGrafter"/>
</dbReference>
<sequence>MGKKKSNAEYNEFLDGEKLKDNAEPRISLQDVCPPPISRKWKGHSKGKGKGKGPKKPPLTHFLCLPLVNEWSETQLRESLERFKRDLSGDVGNGGSGGLVPLKAVRPVGTLHLTLGVMSLNDEGVEGVGQFLQDLDLRELLQQAGYSKSAKESLGSEAENGARKKEGGTTGESVESKDAGGVKELRIALKGLHPMQQAHKTSILFASPYDQTNRLLPFSQVLRSLFTEKGFLVPDERKLKLHATIVNTIYAKPGGRGGRGKREKAKAAGKERKAGNEQDEHQEQQDEAEAASNPDHCEQNTVPDPTTGEIEAPDKERSEGHGPNANSWLRFDATELIDRYREFVLAENIRIDRVQVCKMGAKKILDEQGDVVGEAYEAVFDKMI</sequence>
<dbReference type="GO" id="GO:0006307">
    <property type="term" value="P:DNA alkylation repair"/>
    <property type="evidence" value="ECO:0007669"/>
    <property type="project" value="InterPro"/>
</dbReference>
<evidence type="ECO:0000256" key="1">
    <source>
        <dbReference type="SAM" id="MobiDB-lite"/>
    </source>
</evidence>
<evidence type="ECO:0000313" key="3">
    <source>
        <dbReference type="EMBL" id="KAF2185253.1"/>
    </source>
</evidence>
<reference evidence="3" key="1">
    <citation type="journal article" date="2020" name="Stud. Mycol.">
        <title>101 Dothideomycetes genomes: a test case for predicting lifestyles and emergence of pathogens.</title>
        <authorList>
            <person name="Haridas S."/>
            <person name="Albert R."/>
            <person name="Binder M."/>
            <person name="Bloem J."/>
            <person name="Labutti K."/>
            <person name="Salamov A."/>
            <person name="Andreopoulos B."/>
            <person name="Baker S."/>
            <person name="Barry K."/>
            <person name="Bills G."/>
            <person name="Bluhm B."/>
            <person name="Cannon C."/>
            <person name="Castanera R."/>
            <person name="Culley D."/>
            <person name="Daum C."/>
            <person name="Ezra D."/>
            <person name="Gonzalez J."/>
            <person name="Henrissat B."/>
            <person name="Kuo A."/>
            <person name="Liang C."/>
            <person name="Lipzen A."/>
            <person name="Lutzoni F."/>
            <person name="Magnuson J."/>
            <person name="Mondo S."/>
            <person name="Nolan M."/>
            <person name="Ohm R."/>
            <person name="Pangilinan J."/>
            <person name="Park H.-J."/>
            <person name="Ramirez L."/>
            <person name="Alfaro M."/>
            <person name="Sun H."/>
            <person name="Tritt A."/>
            <person name="Yoshinaga Y."/>
            <person name="Zwiers L.-H."/>
            <person name="Turgeon B."/>
            <person name="Goodwin S."/>
            <person name="Spatafora J."/>
            <person name="Crous P."/>
            <person name="Grigoriev I."/>
        </authorList>
    </citation>
    <scope>NUCLEOTIDE SEQUENCE</scope>
    <source>
        <strain evidence="3">CBS 207.26</strain>
    </source>
</reference>
<dbReference type="Gene3D" id="3.90.1140.10">
    <property type="entry name" value="Cyclic phosphodiesterase"/>
    <property type="match status" value="1"/>
</dbReference>
<feature type="compositionally biased region" description="Basic and acidic residues" evidence="1">
    <location>
        <begin position="265"/>
        <end position="284"/>
    </location>
</feature>
<feature type="region of interest" description="Disordered" evidence="1">
    <location>
        <begin position="148"/>
        <end position="177"/>
    </location>
</feature>
<dbReference type="Pfam" id="PF10469">
    <property type="entry name" value="AKAP7_NLS"/>
    <property type="match status" value="1"/>
</dbReference>
<dbReference type="AlphaFoldDB" id="A0A6A6E213"/>
<gene>
    <name evidence="3" type="ORF">K469DRAFT_577254</name>
</gene>
<feature type="compositionally biased region" description="Basic and acidic residues" evidence="1">
    <location>
        <begin position="15"/>
        <end position="24"/>
    </location>
</feature>
<organism evidence="3 4">
    <name type="scientific">Zopfia rhizophila CBS 207.26</name>
    <dbReference type="NCBI Taxonomy" id="1314779"/>
    <lineage>
        <taxon>Eukaryota</taxon>
        <taxon>Fungi</taxon>
        <taxon>Dikarya</taxon>
        <taxon>Ascomycota</taxon>
        <taxon>Pezizomycotina</taxon>
        <taxon>Dothideomycetes</taxon>
        <taxon>Dothideomycetes incertae sedis</taxon>
        <taxon>Zopfiaceae</taxon>
        <taxon>Zopfia</taxon>
    </lineage>
</organism>
<feature type="compositionally biased region" description="Basic residues" evidence="1">
    <location>
        <begin position="39"/>
        <end position="55"/>
    </location>
</feature>
<dbReference type="EMBL" id="ML994634">
    <property type="protein sequence ID" value="KAF2185253.1"/>
    <property type="molecule type" value="Genomic_DNA"/>
</dbReference>
<proteinExistence type="predicted"/>
<keyword evidence="4" id="KW-1185">Reference proteome</keyword>